<dbReference type="EMBL" id="BK015952">
    <property type="protein sequence ID" value="DAF86756.1"/>
    <property type="molecule type" value="Genomic_DNA"/>
</dbReference>
<reference evidence="1" key="1">
    <citation type="journal article" date="2021" name="Proc. Natl. Acad. Sci. U.S.A.">
        <title>A Catalog of Tens of Thousands of Viruses from Human Metagenomes Reveals Hidden Associations with Chronic Diseases.</title>
        <authorList>
            <person name="Tisza M.J."/>
            <person name="Buck C.B."/>
        </authorList>
    </citation>
    <scope>NUCLEOTIDE SEQUENCE</scope>
    <source>
        <strain evidence="1">CtFNi10</strain>
    </source>
</reference>
<accession>A0A8S5TX26</accession>
<evidence type="ECO:0000313" key="1">
    <source>
        <dbReference type="EMBL" id="DAF86756.1"/>
    </source>
</evidence>
<protein>
    <submittedName>
        <fullName evidence="1">Uncharacterized protein</fullName>
    </submittedName>
</protein>
<sequence length="46" mass="5244">MIKLSERPPSSLPLRESMNDITPAMGIIRKKSIARIENMTITAIYR</sequence>
<name>A0A8S5TX26_9CAUD</name>
<proteinExistence type="predicted"/>
<organism evidence="1">
    <name type="scientific">Myoviridae sp. ctFNi10</name>
    <dbReference type="NCBI Taxonomy" id="2825067"/>
    <lineage>
        <taxon>Viruses</taxon>
        <taxon>Duplodnaviria</taxon>
        <taxon>Heunggongvirae</taxon>
        <taxon>Uroviricota</taxon>
        <taxon>Caudoviricetes</taxon>
    </lineage>
</organism>